<dbReference type="CDD" id="cd00082">
    <property type="entry name" value="HisKA"/>
    <property type="match status" value="1"/>
</dbReference>
<organism evidence="19 20">
    <name type="scientific">Tolumonas osonensis</name>
    <dbReference type="NCBI Taxonomy" id="675874"/>
    <lineage>
        <taxon>Bacteria</taxon>
        <taxon>Pseudomonadati</taxon>
        <taxon>Pseudomonadota</taxon>
        <taxon>Gammaproteobacteria</taxon>
        <taxon>Aeromonadales</taxon>
        <taxon>Aeromonadaceae</taxon>
        <taxon>Tolumonas</taxon>
    </lineage>
</organism>
<keyword evidence="9" id="KW-0547">Nucleotide-binding</keyword>
<evidence type="ECO:0000256" key="5">
    <source>
        <dbReference type="ARBA" id="ARBA00022519"/>
    </source>
</evidence>
<evidence type="ECO:0000259" key="18">
    <source>
        <dbReference type="PROSITE" id="PS50885"/>
    </source>
</evidence>
<evidence type="ECO:0000256" key="2">
    <source>
        <dbReference type="ARBA" id="ARBA00004429"/>
    </source>
</evidence>
<feature type="transmembrane region" description="Helical" evidence="16">
    <location>
        <begin position="196"/>
        <end position="214"/>
    </location>
</feature>
<dbReference type="AlphaFoldDB" id="A0A841GNT1"/>
<dbReference type="PROSITE" id="PS50885">
    <property type="entry name" value="HAMP"/>
    <property type="match status" value="1"/>
</dbReference>
<keyword evidence="14 16" id="KW-0472">Membrane</keyword>
<dbReference type="InterPro" id="IPR003594">
    <property type="entry name" value="HATPase_dom"/>
</dbReference>
<evidence type="ECO:0000256" key="3">
    <source>
        <dbReference type="ARBA" id="ARBA00012438"/>
    </source>
</evidence>
<evidence type="ECO:0000256" key="12">
    <source>
        <dbReference type="ARBA" id="ARBA00022989"/>
    </source>
</evidence>
<dbReference type="Proteomes" id="UP000585721">
    <property type="component" value="Unassembled WGS sequence"/>
</dbReference>
<comment type="caution">
    <text evidence="19">The sequence shown here is derived from an EMBL/GenBank/DDBJ whole genome shotgun (WGS) entry which is preliminary data.</text>
</comment>
<evidence type="ECO:0000313" key="20">
    <source>
        <dbReference type="Proteomes" id="UP000585721"/>
    </source>
</evidence>
<evidence type="ECO:0000256" key="15">
    <source>
        <dbReference type="SAM" id="MobiDB-lite"/>
    </source>
</evidence>
<dbReference type="GO" id="GO:0000155">
    <property type="term" value="F:phosphorelay sensor kinase activity"/>
    <property type="evidence" value="ECO:0007669"/>
    <property type="project" value="InterPro"/>
</dbReference>
<evidence type="ECO:0000313" key="19">
    <source>
        <dbReference type="EMBL" id="MBB6056460.1"/>
    </source>
</evidence>
<evidence type="ECO:0000256" key="14">
    <source>
        <dbReference type="ARBA" id="ARBA00023136"/>
    </source>
</evidence>
<comment type="subcellular location">
    <subcellularLocation>
        <location evidence="2">Cell inner membrane</location>
        <topology evidence="2">Multi-pass membrane protein</topology>
    </subcellularLocation>
</comment>
<dbReference type="InterPro" id="IPR036097">
    <property type="entry name" value="HisK_dim/P_sf"/>
</dbReference>
<dbReference type="GO" id="GO:0005886">
    <property type="term" value="C:plasma membrane"/>
    <property type="evidence" value="ECO:0007669"/>
    <property type="project" value="UniProtKB-SubCell"/>
</dbReference>
<evidence type="ECO:0000256" key="6">
    <source>
        <dbReference type="ARBA" id="ARBA00022553"/>
    </source>
</evidence>
<dbReference type="InterPro" id="IPR005467">
    <property type="entry name" value="His_kinase_dom"/>
</dbReference>
<keyword evidence="7" id="KW-0808">Transferase</keyword>
<evidence type="ECO:0000256" key="1">
    <source>
        <dbReference type="ARBA" id="ARBA00000085"/>
    </source>
</evidence>
<dbReference type="Pfam" id="PF00672">
    <property type="entry name" value="HAMP"/>
    <property type="match status" value="1"/>
</dbReference>
<dbReference type="EMBL" id="JACHGR010000008">
    <property type="protein sequence ID" value="MBB6056460.1"/>
    <property type="molecule type" value="Genomic_DNA"/>
</dbReference>
<feature type="domain" description="Histidine kinase" evidence="17">
    <location>
        <begin position="275"/>
        <end position="472"/>
    </location>
</feature>
<dbReference type="Pfam" id="PF00512">
    <property type="entry name" value="HisKA"/>
    <property type="match status" value="1"/>
</dbReference>
<dbReference type="SMART" id="SM00388">
    <property type="entry name" value="HisKA"/>
    <property type="match status" value="1"/>
</dbReference>
<gene>
    <name evidence="19" type="ORF">HNR75_002398</name>
</gene>
<evidence type="ECO:0000256" key="11">
    <source>
        <dbReference type="ARBA" id="ARBA00022840"/>
    </source>
</evidence>
<dbReference type="CDD" id="cd06225">
    <property type="entry name" value="HAMP"/>
    <property type="match status" value="1"/>
</dbReference>
<dbReference type="InterPro" id="IPR036890">
    <property type="entry name" value="HATPase_C_sf"/>
</dbReference>
<accession>A0A841GNT1</accession>
<keyword evidence="4" id="KW-1003">Cell membrane</keyword>
<keyword evidence="12 16" id="KW-1133">Transmembrane helix</keyword>
<dbReference type="EC" id="2.7.13.3" evidence="3"/>
<keyword evidence="13" id="KW-0902">Two-component regulatory system</keyword>
<keyword evidence="20" id="KW-1185">Reference proteome</keyword>
<dbReference type="Gene3D" id="1.10.287.130">
    <property type="match status" value="1"/>
</dbReference>
<evidence type="ECO:0000256" key="16">
    <source>
        <dbReference type="SAM" id="Phobius"/>
    </source>
</evidence>
<sequence>MTAEPLSFWRRWLPQSITAQILLLALAGLILAQVLGLQIYRHERDEALGLVNSRNAMIRLSSVVRLLSSSPVQLHEEILRASRSETLMMRIQDVPLSPSEHNAQYETIFRHLLDYPNNLSIQISAERVSNLPPPTMFQQMHQQSPDKQGRSRNNMPPPLWQRDVRMYGAIELVDGRWLNFSSLADREPPTWSPSSLLSLLLVALLIGAVLFVLLRRTTRPLKLLARQAEQFGRGDAIPPLNETGPLEVAETLAAFNRMQLRLNRFVQDRTQMLAAISHDLRTPLTSLRLRCEFLPEGDDRDRMLQTLSQMEGMLHATLSFARDDHQGETSRPVDLVSLLHSLCDDYEDNGQPVLCHAEGKRVYQCRPDVLRRVLQNLINNALKYAGDAEVSLEETAESLLIRVRDHGAGIPEEQLDNVFKPFYRLDSARNTEDGSVGLGLAIARTLIHQHGGELRLSNAPDGGLLAEIQLPV</sequence>
<dbReference type="Gene3D" id="3.30.565.10">
    <property type="entry name" value="Histidine kinase-like ATPase, C-terminal domain"/>
    <property type="match status" value="1"/>
</dbReference>
<keyword evidence="8 16" id="KW-0812">Transmembrane</keyword>
<dbReference type="InterPro" id="IPR003661">
    <property type="entry name" value="HisK_dim/P_dom"/>
</dbReference>
<evidence type="ECO:0000256" key="9">
    <source>
        <dbReference type="ARBA" id="ARBA00022741"/>
    </source>
</evidence>
<feature type="compositionally biased region" description="Polar residues" evidence="15">
    <location>
        <begin position="136"/>
        <end position="154"/>
    </location>
</feature>
<evidence type="ECO:0000256" key="10">
    <source>
        <dbReference type="ARBA" id="ARBA00022777"/>
    </source>
</evidence>
<evidence type="ECO:0000256" key="4">
    <source>
        <dbReference type="ARBA" id="ARBA00022475"/>
    </source>
</evidence>
<dbReference type="SUPFAM" id="SSF55874">
    <property type="entry name" value="ATPase domain of HSP90 chaperone/DNA topoisomerase II/histidine kinase"/>
    <property type="match status" value="1"/>
</dbReference>
<keyword evidence="11" id="KW-0067">ATP-binding</keyword>
<dbReference type="SMART" id="SM00387">
    <property type="entry name" value="HATPase_c"/>
    <property type="match status" value="1"/>
</dbReference>
<dbReference type="InterPro" id="IPR003660">
    <property type="entry name" value="HAMP_dom"/>
</dbReference>
<evidence type="ECO:0000259" key="17">
    <source>
        <dbReference type="PROSITE" id="PS50109"/>
    </source>
</evidence>
<dbReference type="PRINTS" id="PR00344">
    <property type="entry name" value="BCTRLSENSOR"/>
</dbReference>
<feature type="domain" description="HAMP" evidence="18">
    <location>
        <begin position="215"/>
        <end position="267"/>
    </location>
</feature>
<evidence type="ECO:0000256" key="7">
    <source>
        <dbReference type="ARBA" id="ARBA00022679"/>
    </source>
</evidence>
<comment type="catalytic activity">
    <reaction evidence="1">
        <text>ATP + protein L-histidine = ADP + protein N-phospho-L-histidine.</text>
        <dbReference type="EC" id="2.7.13.3"/>
    </reaction>
</comment>
<name>A0A841GNT1_9GAMM</name>
<reference evidence="19 20" key="1">
    <citation type="submission" date="2020-08" db="EMBL/GenBank/DDBJ databases">
        <title>Genomic Encyclopedia of Type Strains, Phase IV (KMG-IV): sequencing the most valuable type-strain genomes for metagenomic binning, comparative biology and taxonomic classification.</title>
        <authorList>
            <person name="Goeker M."/>
        </authorList>
    </citation>
    <scope>NUCLEOTIDE SEQUENCE [LARGE SCALE GENOMIC DNA]</scope>
    <source>
        <strain evidence="19 20">DSM 22975</strain>
    </source>
</reference>
<dbReference type="PROSITE" id="PS50109">
    <property type="entry name" value="HIS_KIN"/>
    <property type="match status" value="1"/>
</dbReference>
<dbReference type="PANTHER" id="PTHR44936:SF5">
    <property type="entry name" value="SENSOR HISTIDINE KINASE ENVZ"/>
    <property type="match status" value="1"/>
</dbReference>
<dbReference type="InterPro" id="IPR050980">
    <property type="entry name" value="2C_sensor_his_kinase"/>
</dbReference>
<feature type="transmembrane region" description="Helical" evidence="16">
    <location>
        <begin position="21"/>
        <end position="40"/>
    </location>
</feature>
<dbReference type="GO" id="GO:0005524">
    <property type="term" value="F:ATP binding"/>
    <property type="evidence" value="ECO:0007669"/>
    <property type="project" value="UniProtKB-KW"/>
</dbReference>
<dbReference type="PANTHER" id="PTHR44936">
    <property type="entry name" value="SENSOR PROTEIN CREC"/>
    <property type="match status" value="1"/>
</dbReference>
<protein>
    <recommendedName>
        <fullName evidence="3">histidine kinase</fullName>
        <ecNumber evidence="3">2.7.13.3</ecNumber>
    </recommendedName>
</protein>
<dbReference type="RefSeq" id="WP_188027192.1">
    <property type="nucleotide sequence ID" value="NZ_JACHGR010000008.1"/>
</dbReference>
<dbReference type="SMART" id="SM00304">
    <property type="entry name" value="HAMP"/>
    <property type="match status" value="1"/>
</dbReference>
<feature type="region of interest" description="Disordered" evidence="15">
    <location>
        <begin position="132"/>
        <end position="158"/>
    </location>
</feature>
<keyword evidence="5" id="KW-0997">Cell inner membrane</keyword>
<dbReference type="Pfam" id="PF02518">
    <property type="entry name" value="HATPase_c"/>
    <property type="match status" value="1"/>
</dbReference>
<keyword evidence="6" id="KW-0597">Phosphoprotein</keyword>
<dbReference type="InterPro" id="IPR004358">
    <property type="entry name" value="Sig_transdc_His_kin-like_C"/>
</dbReference>
<evidence type="ECO:0000256" key="8">
    <source>
        <dbReference type="ARBA" id="ARBA00022692"/>
    </source>
</evidence>
<proteinExistence type="predicted"/>
<dbReference type="SUPFAM" id="SSF47384">
    <property type="entry name" value="Homodimeric domain of signal transducing histidine kinase"/>
    <property type="match status" value="1"/>
</dbReference>
<keyword evidence="10 19" id="KW-0418">Kinase</keyword>
<evidence type="ECO:0000256" key="13">
    <source>
        <dbReference type="ARBA" id="ARBA00023012"/>
    </source>
</evidence>
<dbReference type="CDD" id="cd00075">
    <property type="entry name" value="HATPase"/>
    <property type="match status" value="1"/>
</dbReference>